<evidence type="ECO:0000313" key="3">
    <source>
        <dbReference type="Proteomes" id="UP000199144"/>
    </source>
</evidence>
<name>A0A1I4LT13_9RHOB</name>
<dbReference type="AlphaFoldDB" id="A0A1I4LT13"/>
<gene>
    <name evidence="2" type="ORF">SAMN04488042_102214</name>
</gene>
<protein>
    <recommendedName>
        <fullName evidence="4">DUF4177 domain-containing protein</fullName>
    </recommendedName>
</protein>
<evidence type="ECO:0000256" key="1">
    <source>
        <dbReference type="SAM" id="MobiDB-lite"/>
    </source>
</evidence>
<dbReference type="RefSeq" id="WP_093093059.1">
    <property type="nucleotide sequence ID" value="NZ_FOTQ01000002.1"/>
</dbReference>
<accession>A0A1I4LT13</accession>
<evidence type="ECO:0000313" key="2">
    <source>
        <dbReference type="EMBL" id="SFL93986.1"/>
    </source>
</evidence>
<dbReference type="EMBL" id="FOTQ01000002">
    <property type="protein sequence ID" value="SFL93986.1"/>
    <property type="molecule type" value="Genomic_DNA"/>
</dbReference>
<dbReference type="Proteomes" id="UP000199144">
    <property type="component" value="Unassembled WGS sequence"/>
</dbReference>
<feature type="region of interest" description="Disordered" evidence="1">
    <location>
        <begin position="84"/>
        <end position="165"/>
    </location>
</feature>
<feature type="compositionally biased region" description="Acidic residues" evidence="1">
    <location>
        <begin position="111"/>
        <end position="122"/>
    </location>
</feature>
<dbReference type="STRING" id="254406.SAMN04488042_102214"/>
<sequence length="165" mass="17897">MTQFEYKVVPAPAKGRKARGVKGPEGRFANALEMLMNEMAAEGWEFQRAETLPSEERSGLTASTTIYRSVLVFRRGRTDTVDAFEPRLLDHPAPAELPPPDTESDAPAGMDENETTAVEETEPQPLVLNKKDATGASAVSDPDEADNVSDISVALKARAEKPPET</sequence>
<proteinExistence type="predicted"/>
<organism evidence="2 3">
    <name type="scientific">Shimia aestuarii</name>
    <dbReference type="NCBI Taxonomy" id="254406"/>
    <lineage>
        <taxon>Bacteria</taxon>
        <taxon>Pseudomonadati</taxon>
        <taxon>Pseudomonadota</taxon>
        <taxon>Alphaproteobacteria</taxon>
        <taxon>Rhodobacterales</taxon>
        <taxon>Roseobacteraceae</taxon>
    </lineage>
</organism>
<dbReference type="OrthoDB" id="7658888at2"/>
<keyword evidence="3" id="KW-1185">Reference proteome</keyword>
<reference evidence="2 3" key="1">
    <citation type="submission" date="2016-10" db="EMBL/GenBank/DDBJ databases">
        <authorList>
            <person name="de Groot N.N."/>
        </authorList>
    </citation>
    <scope>NUCLEOTIDE SEQUENCE [LARGE SCALE GENOMIC DNA]</scope>
    <source>
        <strain evidence="2 3">DSM 15283</strain>
    </source>
</reference>
<evidence type="ECO:0008006" key="4">
    <source>
        <dbReference type="Google" id="ProtNLM"/>
    </source>
</evidence>